<feature type="domain" description="DUF3991" evidence="1">
    <location>
        <begin position="120"/>
        <end position="193"/>
    </location>
</feature>
<dbReference type="Gene3D" id="3.40.1360.10">
    <property type="match status" value="1"/>
</dbReference>
<dbReference type="GO" id="GO:0008270">
    <property type="term" value="F:zinc ion binding"/>
    <property type="evidence" value="ECO:0007669"/>
    <property type="project" value="InterPro"/>
</dbReference>
<evidence type="ECO:0000313" key="3">
    <source>
        <dbReference type="Proteomes" id="UP000288024"/>
    </source>
</evidence>
<dbReference type="GeneID" id="87619973"/>
<comment type="caution">
    <text evidence="2">The sequence shown here is derived from an EMBL/GenBank/DDBJ whole genome shotgun (WGS) entry which is preliminary data.</text>
</comment>
<evidence type="ECO:0000259" key="1">
    <source>
        <dbReference type="Pfam" id="PF13154"/>
    </source>
</evidence>
<organism evidence="2 3">
    <name type="scientific">Niallia taxi</name>
    <dbReference type="NCBI Taxonomy" id="2499688"/>
    <lineage>
        <taxon>Bacteria</taxon>
        <taxon>Bacillati</taxon>
        <taxon>Bacillota</taxon>
        <taxon>Bacilli</taxon>
        <taxon>Bacillales</taxon>
        <taxon>Bacillaceae</taxon>
        <taxon>Niallia</taxon>
    </lineage>
</organism>
<dbReference type="GO" id="GO:0006260">
    <property type="term" value="P:DNA replication"/>
    <property type="evidence" value="ECO:0007669"/>
    <property type="project" value="InterPro"/>
</dbReference>
<dbReference type="Gene3D" id="3.90.580.10">
    <property type="entry name" value="Zinc finger, CHC2-type domain"/>
    <property type="match status" value="1"/>
</dbReference>
<dbReference type="Pfam" id="PF13155">
    <property type="entry name" value="Toprim_2"/>
    <property type="match status" value="1"/>
</dbReference>
<name>A0A437K402_9BACI</name>
<dbReference type="Proteomes" id="UP000288024">
    <property type="component" value="Unassembled WGS sequence"/>
</dbReference>
<dbReference type="InterPro" id="IPR025054">
    <property type="entry name" value="DUF3991"/>
</dbReference>
<reference evidence="2 3" key="1">
    <citation type="submission" date="2019-01" db="EMBL/GenBank/DDBJ databases">
        <title>Bacillus sp. M5HDSG1-1, whole genome shotgun sequence.</title>
        <authorList>
            <person name="Tuo L."/>
        </authorList>
    </citation>
    <scope>NUCLEOTIDE SEQUENCE [LARGE SCALE GENOMIC DNA]</scope>
    <source>
        <strain evidence="2 3">M5HDSG1-1</strain>
    </source>
</reference>
<dbReference type="InterPro" id="IPR036977">
    <property type="entry name" value="DNA_primase_Znf_CHC2"/>
</dbReference>
<dbReference type="AlphaFoldDB" id="A0A437K402"/>
<evidence type="ECO:0000313" key="2">
    <source>
        <dbReference type="EMBL" id="RVT57016.1"/>
    </source>
</evidence>
<dbReference type="GO" id="GO:0003677">
    <property type="term" value="F:DNA binding"/>
    <property type="evidence" value="ECO:0007669"/>
    <property type="project" value="InterPro"/>
</dbReference>
<protein>
    <submittedName>
        <fullName evidence="2">DUF3991 domain-containing protein</fullName>
    </submittedName>
</protein>
<gene>
    <name evidence="2" type="ORF">EM808_25780</name>
</gene>
<proteinExistence type="predicted"/>
<keyword evidence="3" id="KW-1185">Reference proteome</keyword>
<dbReference type="Pfam" id="PF13154">
    <property type="entry name" value="DUF3991"/>
    <property type="match status" value="1"/>
</dbReference>
<dbReference type="SUPFAM" id="SSF57783">
    <property type="entry name" value="Zinc beta-ribbon"/>
    <property type="match status" value="1"/>
</dbReference>
<dbReference type="EMBL" id="RZTZ01000020">
    <property type="protein sequence ID" value="RVT57016.1"/>
    <property type="molecule type" value="Genomic_DNA"/>
</dbReference>
<accession>A0A437K402</accession>
<sequence length="327" mass="38277">MPAFTKEQIKHAEAIDIIDYCEQNGIDVKSDNERYYRLVEHDSCVIDRRKNAFYWNSRGKGGNVINFVQEIEQTNFMGAMNSLLNKEYEYQNNKNVKFISEPYEYSAENEVDTFDKARDYLVKERKIDSAIVEYLYNQGTIKQDKKNNVLFLWKDYGNVMGCSEQGTVHYDKFKRGSWKSIQKNSTANYGFNFLNGEPKNLKMFESSVDALSYATLNKGKIQDTWLISMEGLKYNTVLNYVIKAKERLGDAPDNVSLCVDNDAGGKAFIEKLSMIQIKRKDGSMYDFDHELPNNESGKDWNEQLKFEVKHREQERQKQQHFFNQQRT</sequence>
<dbReference type="RefSeq" id="WP_127742278.1">
    <property type="nucleotide sequence ID" value="NZ_CAJCKN010000031.1"/>
</dbReference>